<reference evidence="1 2" key="1">
    <citation type="submission" date="2015-09" db="EMBL/GenBank/DDBJ databases">
        <title>Complete genome sequence of a benzo[a]pyrene-degrading bacterium Altererythrobacter epoxidivorans CGMCC 1.7731T.</title>
        <authorList>
            <person name="Li Z."/>
            <person name="Cheng H."/>
            <person name="Huo Y."/>
            <person name="Xu X."/>
        </authorList>
    </citation>
    <scope>NUCLEOTIDE SEQUENCE [LARGE SCALE GENOMIC DNA]</scope>
    <source>
        <strain evidence="1 2">CGMCC 1.7731</strain>
    </source>
</reference>
<protein>
    <submittedName>
        <fullName evidence="1">Uncharacterized protein</fullName>
    </submittedName>
</protein>
<dbReference type="KEGG" id="aep:AMC99_01932"/>
<proteinExistence type="predicted"/>
<dbReference type="PATRIC" id="fig|361183.4.peg.1903"/>
<name>A0A0M4MUL7_9SPHN</name>
<evidence type="ECO:0000313" key="1">
    <source>
        <dbReference type="EMBL" id="ALE17220.1"/>
    </source>
</evidence>
<dbReference type="AlphaFoldDB" id="A0A0M4MUL7"/>
<sequence length="53" mass="5664">MEHSLGKQIRPPRGDFFRSELAGRSVTSIVMPTALIPGRKVGNTTSRSVPAVG</sequence>
<evidence type="ECO:0000313" key="2">
    <source>
        <dbReference type="Proteomes" id="UP000057938"/>
    </source>
</evidence>
<organism evidence="1 2">
    <name type="scientific">Altererythrobacter epoxidivorans</name>
    <dbReference type="NCBI Taxonomy" id="361183"/>
    <lineage>
        <taxon>Bacteria</taxon>
        <taxon>Pseudomonadati</taxon>
        <taxon>Pseudomonadota</taxon>
        <taxon>Alphaproteobacteria</taxon>
        <taxon>Sphingomonadales</taxon>
        <taxon>Erythrobacteraceae</taxon>
        <taxon>Altererythrobacter</taxon>
    </lineage>
</organism>
<gene>
    <name evidence="1" type="ORF">AMC99_01932</name>
</gene>
<dbReference type="Proteomes" id="UP000057938">
    <property type="component" value="Chromosome"/>
</dbReference>
<dbReference type="EMBL" id="CP012669">
    <property type="protein sequence ID" value="ALE17220.1"/>
    <property type="molecule type" value="Genomic_DNA"/>
</dbReference>
<keyword evidence="2" id="KW-1185">Reference proteome</keyword>
<dbReference type="STRING" id="361183.AMC99_01932"/>
<accession>A0A0M4MUL7</accession>